<feature type="transmembrane region" description="Helical" evidence="1">
    <location>
        <begin position="214"/>
        <end position="236"/>
    </location>
</feature>
<keyword evidence="1" id="KW-0812">Transmembrane</keyword>
<evidence type="ECO:0000313" key="2">
    <source>
        <dbReference type="EMBL" id="QNN53747.1"/>
    </source>
</evidence>
<feature type="transmembrane region" description="Helical" evidence="1">
    <location>
        <begin position="42"/>
        <end position="70"/>
    </location>
</feature>
<feature type="transmembrane region" description="Helical" evidence="1">
    <location>
        <begin position="481"/>
        <end position="501"/>
    </location>
</feature>
<evidence type="ECO:0000313" key="3">
    <source>
        <dbReference type="Proteomes" id="UP000515947"/>
    </source>
</evidence>
<feature type="transmembrane region" description="Helical" evidence="1">
    <location>
        <begin position="160"/>
        <end position="184"/>
    </location>
</feature>
<sequence length="517" mass="52619">MLLGTPLVLALTATAGMSAESRRRSRAALHLMGVPRRTLATAALAEGVVAGLAGWIVGIAAAAVGAALLARTGTLGISWYSPRLGVSTATILTTLAVPLALGVLMRRATIAELDDPVRARADGPPRPRPWKLIPLAAGVALMTGVLLQPVVGAARMSGGMAFAMFAAGIALAVIGLGVGSAELIRTAAARLHRADDAPNRHLALRGLAWRAGSVARTMAGVCVVAILGLLGCGAIADLDALSTPGPHGDEWTISLTGTDLAQASAALRVEGASRVAQVRQGTTTLYVGSCEALAMLLESQKDSTAPLSSACAAPERHQGATGRFPWGGRFRIGDPASLLSTTHNAEIIAHPGTDTRHVDDYLSAVVHADPGVSVSNTSADTFKPSIVPTARLLQGCVLIGFLIAFVLVALTAIDAFEERRAAIDRLRVLGVTGSAVVTMDASALAIGAGVLTVTANVIGWLAGASYDVVGATGANPGVRGLLVSAFSVAAAAGTVLAASAVMRRSMARRPLALTRME</sequence>
<dbReference type="RefSeq" id="WP_187579591.1">
    <property type="nucleotide sequence ID" value="NZ_CP060713.1"/>
</dbReference>
<dbReference type="EMBL" id="CP060713">
    <property type="protein sequence ID" value="QNN53747.1"/>
    <property type="molecule type" value="Genomic_DNA"/>
</dbReference>
<dbReference type="AlphaFoldDB" id="A0A7G9RDS2"/>
<organism evidence="2 3">
    <name type="scientific">Nocardioides mesophilus</name>
    <dbReference type="NCBI Taxonomy" id="433659"/>
    <lineage>
        <taxon>Bacteria</taxon>
        <taxon>Bacillati</taxon>
        <taxon>Actinomycetota</taxon>
        <taxon>Actinomycetes</taxon>
        <taxon>Propionibacteriales</taxon>
        <taxon>Nocardioidaceae</taxon>
        <taxon>Nocardioides</taxon>
    </lineage>
</organism>
<dbReference type="KEGG" id="nmes:H9L09_04855"/>
<gene>
    <name evidence="2" type="ORF">H9L09_04855</name>
</gene>
<reference evidence="2 3" key="1">
    <citation type="submission" date="2020-08" db="EMBL/GenBank/DDBJ databases">
        <title>Genome sequence of Nocardioides mesophilus KACC 16243T.</title>
        <authorList>
            <person name="Hyun D.-W."/>
            <person name="Bae J.-W."/>
        </authorList>
    </citation>
    <scope>NUCLEOTIDE SEQUENCE [LARGE SCALE GENOMIC DNA]</scope>
    <source>
        <strain evidence="2 3">KACC 16243</strain>
    </source>
</reference>
<feature type="transmembrane region" description="Helical" evidence="1">
    <location>
        <begin position="428"/>
        <end position="461"/>
    </location>
</feature>
<dbReference type="Proteomes" id="UP000515947">
    <property type="component" value="Chromosome"/>
</dbReference>
<name>A0A7G9RDS2_9ACTN</name>
<protein>
    <recommendedName>
        <fullName evidence="4">ABC transporter permease</fullName>
    </recommendedName>
</protein>
<evidence type="ECO:0000256" key="1">
    <source>
        <dbReference type="SAM" id="Phobius"/>
    </source>
</evidence>
<feature type="transmembrane region" description="Helical" evidence="1">
    <location>
        <begin position="392"/>
        <end position="416"/>
    </location>
</feature>
<keyword evidence="1" id="KW-0472">Membrane</keyword>
<keyword evidence="3" id="KW-1185">Reference proteome</keyword>
<accession>A0A7G9RDS2</accession>
<proteinExistence type="predicted"/>
<evidence type="ECO:0008006" key="4">
    <source>
        <dbReference type="Google" id="ProtNLM"/>
    </source>
</evidence>
<keyword evidence="1" id="KW-1133">Transmembrane helix</keyword>
<feature type="transmembrane region" description="Helical" evidence="1">
    <location>
        <begin position="132"/>
        <end position="154"/>
    </location>
</feature>